<evidence type="ECO:0000313" key="1">
    <source>
        <dbReference type="EMBL" id="WMV56472.1"/>
    </source>
</evidence>
<reference evidence="1" key="1">
    <citation type="submission" date="2023-08" db="EMBL/GenBank/DDBJ databases">
        <title>A de novo genome assembly of Solanum verrucosum Schlechtendal, a Mexican diploid species geographically isolated from the other diploid A-genome species in potato relatives.</title>
        <authorList>
            <person name="Hosaka K."/>
        </authorList>
    </citation>
    <scope>NUCLEOTIDE SEQUENCE</scope>
    <source>
        <tissue evidence="1">Young leaves</tissue>
    </source>
</reference>
<accession>A0AAF0V1Q1</accession>
<organism evidence="1 2">
    <name type="scientific">Solanum verrucosum</name>
    <dbReference type="NCBI Taxonomy" id="315347"/>
    <lineage>
        <taxon>Eukaryota</taxon>
        <taxon>Viridiplantae</taxon>
        <taxon>Streptophyta</taxon>
        <taxon>Embryophyta</taxon>
        <taxon>Tracheophyta</taxon>
        <taxon>Spermatophyta</taxon>
        <taxon>Magnoliopsida</taxon>
        <taxon>eudicotyledons</taxon>
        <taxon>Gunneridae</taxon>
        <taxon>Pentapetalae</taxon>
        <taxon>asterids</taxon>
        <taxon>lamiids</taxon>
        <taxon>Solanales</taxon>
        <taxon>Solanaceae</taxon>
        <taxon>Solanoideae</taxon>
        <taxon>Solaneae</taxon>
        <taxon>Solanum</taxon>
    </lineage>
</organism>
<dbReference type="AlphaFoldDB" id="A0AAF0V1Q1"/>
<evidence type="ECO:0000313" key="2">
    <source>
        <dbReference type="Proteomes" id="UP001234989"/>
    </source>
</evidence>
<name>A0AAF0V1Q1_SOLVR</name>
<protein>
    <submittedName>
        <fullName evidence="1">Uncharacterized protein</fullName>
    </submittedName>
</protein>
<sequence>MPSKKRSFSVASFYEDEIWLERAFEEVVLVAIKTCAPDKAPRLDGYTMALSKSMGLHQAGYYGNHEPLPSKRSNGFNILVVLEPLYQCPTYCMQMTLIFCGADKLQLEYLSLILLIFESISGLHINMLSGE</sequence>
<dbReference type="EMBL" id="CP133623">
    <property type="protein sequence ID" value="WMV56472.1"/>
    <property type="molecule type" value="Genomic_DNA"/>
</dbReference>
<keyword evidence="2" id="KW-1185">Reference proteome</keyword>
<gene>
    <name evidence="1" type="ORF">MTR67_049857</name>
</gene>
<proteinExistence type="predicted"/>
<dbReference type="Proteomes" id="UP001234989">
    <property type="component" value="Chromosome 12"/>
</dbReference>